<dbReference type="Gene3D" id="3.90.640.10">
    <property type="entry name" value="Actin, Chain A, domain 4"/>
    <property type="match status" value="1"/>
</dbReference>
<evidence type="ECO:0000256" key="1">
    <source>
        <dbReference type="RuleBase" id="RU000487"/>
    </source>
</evidence>
<name>A0AAV7Z9U8_9EUKA</name>
<dbReference type="FunFam" id="3.30.420.40:FF:000050">
    <property type="entry name" value="Actin, alpha skeletal muscle"/>
    <property type="match status" value="1"/>
</dbReference>
<dbReference type="AlphaFoldDB" id="A0AAV7Z9U8"/>
<dbReference type="InterPro" id="IPR043129">
    <property type="entry name" value="ATPase_NBD"/>
</dbReference>
<dbReference type="PANTHER" id="PTHR11937">
    <property type="entry name" value="ACTIN"/>
    <property type="match status" value="1"/>
</dbReference>
<organism evidence="2 3">
    <name type="scientific">Anaeramoeba flamelloides</name>
    <dbReference type="NCBI Taxonomy" id="1746091"/>
    <lineage>
        <taxon>Eukaryota</taxon>
        <taxon>Metamonada</taxon>
        <taxon>Anaeramoebidae</taxon>
        <taxon>Anaeramoeba</taxon>
    </lineage>
</organism>
<reference evidence="2" key="1">
    <citation type="submission" date="2022-08" db="EMBL/GenBank/DDBJ databases">
        <title>Novel sulphate-reducing endosymbionts in the free-living metamonad Anaeramoeba.</title>
        <authorList>
            <person name="Jerlstrom-Hultqvist J."/>
            <person name="Cepicka I."/>
            <person name="Gallot-Lavallee L."/>
            <person name="Salas-Leiva D."/>
            <person name="Curtis B.A."/>
            <person name="Zahonova K."/>
            <person name="Pipaliya S."/>
            <person name="Dacks J."/>
            <person name="Roger A.J."/>
        </authorList>
    </citation>
    <scope>NUCLEOTIDE SEQUENCE</scope>
    <source>
        <strain evidence="2">Busselton2</strain>
    </source>
</reference>
<dbReference type="EMBL" id="JANTQA010000033">
    <property type="protein sequence ID" value="KAJ3438478.1"/>
    <property type="molecule type" value="Genomic_DNA"/>
</dbReference>
<proteinExistence type="inferred from homology"/>
<dbReference type="Proteomes" id="UP001146793">
    <property type="component" value="Unassembled WGS sequence"/>
</dbReference>
<evidence type="ECO:0000313" key="3">
    <source>
        <dbReference type="Proteomes" id="UP001146793"/>
    </source>
</evidence>
<evidence type="ECO:0000313" key="2">
    <source>
        <dbReference type="EMBL" id="KAJ3438478.1"/>
    </source>
</evidence>
<sequence length="379" mass="43963">MNKTIVADFGRHNCKIGYSGNEAPEFTFPSVIGTPFKSRSIVGIKDEDHYVGESAMKRRSLLSLSSPIGMSSILNWDDYEHLWHYTFYNALEIVPEDYSVLVTEPASRTKFDRRKILQILFETFNVKGLVFARSGALPMFTQIESDTLTIVSIGSNVEIFPIINNKVVDNAIVESRWNSQHVDKKLVKLISYYDNIQMFNFYENRAIIEDIKHSVCEITNFKKEEKNKLHQQMEYVLPNKRKISICDSRFKIGDFFFDPQIGKQNIKGIHQLIIESIKKCPIHTHKTLFDNILLAGGGSLFKGLSPRLKYEIEQSLECNYNKKETQNEIDSVTIKDLKNPQLLSWFGGSVFCNLNRFKRRFISKKKFQKYNEDLKIRLI</sequence>
<accession>A0AAV7Z9U8</accession>
<dbReference type="InterPro" id="IPR004000">
    <property type="entry name" value="Actin"/>
</dbReference>
<dbReference type="SMART" id="SM00268">
    <property type="entry name" value="ACTIN"/>
    <property type="match status" value="1"/>
</dbReference>
<protein>
    <submittedName>
        <fullName evidence="2">Actin epsilon</fullName>
    </submittedName>
</protein>
<dbReference type="SUPFAM" id="SSF53067">
    <property type="entry name" value="Actin-like ATPase domain"/>
    <property type="match status" value="2"/>
</dbReference>
<dbReference type="Gene3D" id="3.30.420.40">
    <property type="match status" value="2"/>
</dbReference>
<comment type="similarity">
    <text evidence="1">Belongs to the actin family.</text>
</comment>
<dbReference type="Pfam" id="PF00022">
    <property type="entry name" value="Actin"/>
    <property type="match status" value="1"/>
</dbReference>
<comment type="caution">
    <text evidence="2">The sequence shown here is derived from an EMBL/GenBank/DDBJ whole genome shotgun (WGS) entry which is preliminary data.</text>
</comment>
<dbReference type="PRINTS" id="PR00190">
    <property type="entry name" value="ACTIN"/>
</dbReference>
<gene>
    <name evidence="2" type="ORF">M0812_17666</name>
</gene>